<evidence type="ECO:0000256" key="1">
    <source>
        <dbReference type="SAM" id="Coils"/>
    </source>
</evidence>
<reference evidence="3 4" key="1">
    <citation type="submission" date="2019-09" db="EMBL/GenBank/DDBJ databases">
        <title>Complete genome sequence of Arachidicoccus sp. B3-10 isolated from apple orchard soil.</title>
        <authorList>
            <person name="Kim H.S."/>
            <person name="Han K.-I."/>
            <person name="Suh M.K."/>
            <person name="Lee K.C."/>
            <person name="Eom M.K."/>
            <person name="Kim J.-S."/>
            <person name="Kang S.W."/>
            <person name="Sin Y."/>
            <person name="Lee J.-S."/>
        </authorList>
    </citation>
    <scope>NUCLEOTIDE SEQUENCE [LARGE SCALE GENOMIC DNA]</scope>
    <source>
        <strain evidence="3 4">B3-10</strain>
    </source>
</reference>
<dbReference type="OrthoDB" id="1090267at2"/>
<keyword evidence="2" id="KW-0472">Membrane</keyword>
<protein>
    <recommendedName>
        <fullName evidence="5">HTH luxR-type domain-containing protein</fullName>
    </recommendedName>
</protein>
<dbReference type="KEGG" id="arac:E0W69_018125"/>
<feature type="coiled-coil region" evidence="1">
    <location>
        <begin position="460"/>
        <end position="496"/>
    </location>
</feature>
<keyword evidence="2" id="KW-0812">Transmembrane</keyword>
<accession>A0A5P2GFS9</accession>
<gene>
    <name evidence="3" type="ORF">E0W69_018125</name>
</gene>
<dbReference type="Proteomes" id="UP000292424">
    <property type="component" value="Chromosome"/>
</dbReference>
<evidence type="ECO:0000256" key="2">
    <source>
        <dbReference type="SAM" id="Phobius"/>
    </source>
</evidence>
<sequence length="629" mass="74291">MKQFYALISYKHLLKSILFLLICITKDISADAKITFQDSLYQAANNPETPLKNRYEAYDRLIYLLRTKDNFSFCYQVNQQFIALTKENKDYTELTNAYMHLSMIYNNQAKYVEMQNCIDSASFYYQKAKSPTALVYLNFAKLSRELSFNRNAEVVKLSMNIIPIAEKYHLNFILSRIYNNLYMIYEEWSKFEQANNYQNKSELYANATKEINFILYCYSDRSDLLVDMMNTKNHAIFVDSIFKILDQSFDIVRTYPDQVSNFVLSTLYESKAEYLINYKLKNKDQKDINEIERNLDSALTYCPKKQNNCLNIIANIYAQKAKIAHLNNNPIQEESYLLQAYQTQLMQSPLNFMDLDAYLDKIVSFYKTSKNYEKALAYQEKLINFKEKQFNQTQAKAAQRYEAEFQSEKKDRLLKEFELKDDNRKKMMFLYLGLLILGIVGAFYIYKSIKLKLQVSLATQKQLQSEKHEQELQIKFEKEERQRLKTEQDLLALQQQKLQTEILANRLQLHHKNEVLRQIKDNIHSENSVNIAKILREESMVDKDFENAVFQIEEVHPNFFKSLNEKSVQKLTPLDLKYCAYIYLGMNAKQIGNLLNVESKSVRMTKYRLKQKIGFATETTLEDFLKTIA</sequence>
<keyword evidence="2" id="KW-1133">Transmembrane helix</keyword>
<dbReference type="AlphaFoldDB" id="A0A5P2GFS9"/>
<organism evidence="3 4">
    <name type="scientific">Rhizosphaericola mali</name>
    <dbReference type="NCBI Taxonomy" id="2545455"/>
    <lineage>
        <taxon>Bacteria</taxon>
        <taxon>Pseudomonadati</taxon>
        <taxon>Bacteroidota</taxon>
        <taxon>Chitinophagia</taxon>
        <taxon>Chitinophagales</taxon>
        <taxon>Chitinophagaceae</taxon>
        <taxon>Rhizosphaericola</taxon>
    </lineage>
</organism>
<keyword evidence="4" id="KW-1185">Reference proteome</keyword>
<evidence type="ECO:0008006" key="5">
    <source>
        <dbReference type="Google" id="ProtNLM"/>
    </source>
</evidence>
<feature type="transmembrane region" description="Helical" evidence="2">
    <location>
        <begin position="428"/>
        <end position="446"/>
    </location>
</feature>
<dbReference type="EMBL" id="CP044016">
    <property type="protein sequence ID" value="QES90491.1"/>
    <property type="molecule type" value="Genomic_DNA"/>
</dbReference>
<dbReference type="InterPro" id="IPR016032">
    <property type="entry name" value="Sig_transdc_resp-reg_C-effctor"/>
</dbReference>
<evidence type="ECO:0000313" key="3">
    <source>
        <dbReference type="EMBL" id="QES90491.1"/>
    </source>
</evidence>
<name>A0A5P2GFS9_9BACT</name>
<dbReference type="SUPFAM" id="SSF46894">
    <property type="entry name" value="C-terminal effector domain of the bipartite response regulators"/>
    <property type="match status" value="1"/>
</dbReference>
<keyword evidence="1" id="KW-0175">Coiled coil</keyword>
<dbReference type="GO" id="GO:0003677">
    <property type="term" value="F:DNA binding"/>
    <property type="evidence" value="ECO:0007669"/>
    <property type="project" value="InterPro"/>
</dbReference>
<proteinExistence type="predicted"/>
<dbReference type="GO" id="GO:0006355">
    <property type="term" value="P:regulation of DNA-templated transcription"/>
    <property type="evidence" value="ECO:0007669"/>
    <property type="project" value="InterPro"/>
</dbReference>
<evidence type="ECO:0000313" key="4">
    <source>
        <dbReference type="Proteomes" id="UP000292424"/>
    </source>
</evidence>
<dbReference type="RefSeq" id="WP_131331472.1">
    <property type="nucleotide sequence ID" value="NZ_CP044016.1"/>
</dbReference>